<keyword evidence="2 5" id="KW-0812">Transmembrane</keyword>
<reference evidence="8" key="1">
    <citation type="submission" date="2016-10" db="EMBL/GenBank/DDBJ databases">
        <authorList>
            <person name="Varghese N."/>
            <person name="Submissions S."/>
        </authorList>
    </citation>
    <scope>NUCLEOTIDE SEQUENCE [LARGE SCALE GENOMIC DNA]</scope>
    <source>
        <strain evidence="8">XJ109</strain>
    </source>
</reference>
<dbReference type="PANTHER" id="PTHR38480">
    <property type="entry name" value="SLR0254 PROTEIN"/>
    <property type="match status" value="1"/>
</dbReference>
<evidence type="ECO:0000256" key="4">
    <source>
        <dbReference type="ARBA" id="ARBA00023136"/>
    </source>
</evidence>
<gene>
    <name evidence="7" type="ORF">SAMN05421738_10512</name>
</gene>
<dbReference type="GO" id="GO:0016020">
    <property type="term" value="C:membrane"/>
    <property type="evidence" value="ECO:0007669"/>
    <property type="project" value="UniProtKB-SubCell"/>
</dbReference>
<dbReference type="AlphaFoldDB" id="A0A1I4V9G4"/>
<comment type="subcellular location">
    <subcellularLocation>
        <location evidence="1">Membrane</location>
        <topology evidence="1">Multi-pass membrane protein</topology>
    </subcellularLocation>
</comment>
<feature type="transmembrane region" description="Helical" evidence="5">
    <location>
        <begin position="98"/>
        <end position="115"/>
    </location>
</feature>
<keyword evidence="3 5" id="KW-1133">Transmembrane helix</keyword>
<dbReference type="OrthoDB" id="200257at2"/>
<accession>A0A1I4V9G4</accession>
<feature type="domain" description="RDD" evidence="6">
    <location>
        <begin position="7"/>
        <end position="130"/>
    </location>
</feature>
<evidence type="ECO:0000256" key="2">
    <source>
        <dbReference type="ARBA" id="ARBA00022692"/>
    </source>
</evidence>
<evidence type="ECO:0000256" key="5">
    <source>
        <dbReference type="SAM" id="Phobius"/>
    </source>
</evidence>
<evidence type="ECO:0000259" key="6">
    <source>
        <dbReference type="Pfam" id="PF06271"/>
    </source>
</evidence>
<dbReference type="InterPro" id="IPR010432">
    <property type="entry name" value="RDD"/>
</dbReference>
<dbReference type="Proteomes" id="UP000199149">
    <property type="component" value="Unassembled WGS sequence"/>
</dbReference>
<dbReference type="PANTHER" id="PTHR38480:SF1">
    <property type="entry name" value="SLR0254 PROTEIN"/>
    <property type="match status" value="1"/>
</dbReference>
<keyword evidence="8" id="KW-1185">Reference proteome</keyword>
<feature type="transmembrane region" description="Helical" evidence="5">
    <location>
        <begin position="52"/>
        <end position="77"/>
    </location>
</feature>
<organism evidence="7 8">
    <name type="scientific">Algoriella xinjiangensis</name>
    <dbReference type="NCBI Taxonomy" id="684065"/>
    <lineage>
        <taxon>Bacteria</taxon>
        <taxon>Pseudomonadati</taxon>
        <taxon>Bacteroidota</taxon>
        <taxon>Flavobacteriia</taxon>
        <taxon>Flavobacteriales</taxon>
        <taxon>Weeksellaceae</taxon>
        <taxon>Algoriella</taxon>
    </lineage>
</organism>
<evidence type="ECO:0000256" key="3">
    <source>
        <dbReference type="ARBA" id="ARBA00022989"/>
    </source>
</evidence>
<dbReference type="RefSeq" id="WP_092907338.1">
    <property type="nucleotide sequence ID" value="NZ_FOUZ01000005.1"/>
</dbReference>
<keyword evidence="4 5" id="KW-0472">Membrane</keyword>
<evidence type="ECO:0000256" key="1">
    <source>
        <dbReference type="ARBA" id="ARBA00004141"/>
    </source>
</evidence>
<dbReference type="EMBL" id="FOUZ01000005">
    <property type="protein sequence ID" value="SFM97815.1"/>
    <property type="molecule type" value="Genomic_DNA"/>
</dbReference>
<sequence>MNNPKYIGRRIIAGFIDYTIIIFLTFLYLKYFGEINEEGAYSVSGLKTLPIIIFWLIYFCGFETILSSTLGNLIVGLKPVNINTEKNITIKESFLRHLVDPIDMCCFGIIGIILIKNSETNQRLGDILAKTKVIKN</sequence>
<dbReference type="Pfam" id="PF06271">
    <property type="entry name" value="RDD"/>
    <property type="match status" value="1"/>
</dbReference>
<evidence type="ECO:0000313" key="7">
    <source>
        <dbReference type="EMBL" id="SFM97815.1"/>
    </source>
</evidence>
<feature type="transmembrane region" description="Helical" evidence="5">
    <location>
        <begin position="12"/>
        <end position="32"/>
    </location>
</feature>
<dbReference type="STRING" id="684065.SAMN05421738_10512"/>
<name>A0A1I4V9G4_9FLAO</name>
<evidence type="ECO:0000313" key="8">
    <source>
        <dbReference type="Proteomes" id="UP000199149"/>
    </source>
</evidence>
<proteinExistence type="predicted"/>
<protein>
    <submittedName>
        <fullName evidence="7">Uncharacterized membrane protein YckC, RDD family</fullName>
    </submittedName>
</protein>